<name>A0A847UEK2_9EURY</name>
<gene>
    <name evidence="2" type="ORF">GOC74_12100</name>
</gene>
<organism evidence="2 3">
    <name type="scientific">Halomicrobium mukohataei</name>
    <dbReference type="NCBI Taxonomy" id="57705"/>
    <lineage>
        <taxon>Archaea</taxon>
        <taxon>Methanobacteriati</taxon>
        <taxon>Methanobacteriota</taxon>
        <taxon>Stenosarchaea group</taxon>
        <taxon>Halobacteria</taxon>
        <taxon>Halobacteriales</taxon>
        <taxon>Haloarculaceae</taxon>
        <taxon>Halomicrobium</taxon>
    </lineage>
</organism>
<dbReference type="OrthoDB" id="359297at2157"/>
<evidence type="ECO:0000256" key="1">
    <source>
        <dbReference type="SAM" id="MobiDB-lite"/>
    </source>
</evidence>
<dbReference type="GeneID" id="94361494"/>
<reference evidence="2" key="1">
    <citation type="submission" date="2019-12" db="EMBL/GenBank/DDBJ databases">
        <title>Whole-genome sequence of Halomicrobium mukohataei pws1.</title>
        <authorList>
            <person name="Verma D.K."/>
            <person name="Gopal K."/>
            <person name="Prasad E.S."/>
        </authorList>
    </citation>
    <scope>NUCLEOTIDE SEQUENCE</scope>
    <source>
        <strain evidence="2">Pws1</strain>
    </source>
</reference>
<dbReference type="AlphaFoldDB" id="A0A847UEK2"/>
<evidence type="ECO:0000313" key="2">
    <source>
        <dbReference type="EMBL" id="NLV10667.1"/>
    </source>
</evidence>
<feature type="region of interest" description="Disordered" evidence="1">
    <location>
        <begin position="26"/>
        <end position="45"/>
    </location>
</feature>
<dbReference type="Proteomes" id="UP000608662">
    <property type="component" value="Unassembled WGS sequence"/>
</dbReference>
<dbReference type="RefSeq" id="WP_170094338.1">
    <property type="nucleotide sequence ID" value="NZ_WOYG01000001.1"/>
</dbReference>
<comment type="caution">
    <text evidence="2">The sequence shown here is derived from an EMBL/GenBank/DDBJ whole genome shotgun (WGS) entry which is preliminary data.</text>
</comment>
<accession>A0A847UEK2</accession>
<sequence>MSSLIEPKADTQAQIREQLRAVTEPHEKSCQALGDPEAPNHNDGEALHRHFAVPPLHKYLAQADRNDAAVAKFPRAFVDAIVHTDERDLELLRKLVGKVDYDFRDPNPSHEALERYPRYRAKTLEWIADDADRVQDIRAVKGTDLFVHGEPGGGKSTLALSQVLWRMEVNNETCLWAESVDESGTNERTEWLAFAPFATLAIPEGMDTQVRIVPENVAVNEFTVRPEEIARDVIRYESIQDLVGQLVPGQFYVVFPDPLHRGCREVSKFNYFNYRQVTPPDEDGPDQPTDADQWWFAFVAHRISGDVFPHPTFINFDEAGNIFDPDAEKGVHDHYDKLRWFRNKYADARKKRVSFGYQAHALSEVHQFGRQKIRWRLTMNGNKPPIGRSLPGDRSCPLNSDLTSDMDAGEGIIWKAPHFAPVKWPNLKAQAKLDAEVSIDFRNWQEAVSGV</sequence>
<dbReference type="EMBL" id="WOYG01000001">
    <property type="protein sequence ID" value="NLV10667.1"/>
    <property type="molecule type" value="Genomic_DNA"/>
</dbReference>
<evidence type="ECO:0000313" key="3">
    <source>
        <dbReference type="Proteomes" id="UP000608662"/>
    </source>
</evidence>
<protein>
    <submittedName>
        <fullName evidence="2">Uncharacterized protein</fullName>
    </submittedName>
</protein>
<proteinExistence type="predicted"/>